<reference evidence="1 2" key="1">
    <citation type="journal article" date="2008" name="Genome Biol.">
        <title>Encapsulated in silica: genome, proteome and physiology of the thermophilic bacterium Anoxybacillus flavithermus WK1.</title>
        <authorList>
            <person name="Saw J.H."/>
            <person name="Mountain B.W."/>
            <person name="Feng L."/>
            <person name="Omelchenko M.V."/>
            <person name="Hou S."/>
            <person name="Saito J.A."/>
            <person name="Stott M.B."/>
            <person name="Li D."/>
            <person name="Zhao G."/>
            <person name="Wu J."/>
            <person name="Galperin M.Y."/>
            <person name="Koonin E.V."/>
            <person name="Makarova K.S."/>
            <person name="Wolf Y.I."/>
            <person name="Rigden D.J."/>
            <person name="Dunfield P.F."/>
            <person name="Wang L."/>
            <person name="Alam M."/>
        </authorList>
    </citation>
    <scope>NUCLEOTIDE SEQUENCE [LARGE SCALE GENOMIC DNA]</scope>
    <source>
        <strain evidence="2">DSM 21510 / WK1</strain>
    </source>
</reference>
<protein>
    <submittedName>
        <fullName evidence="1">Uncharacterized protein</fullName>
    </submittedName>
</protein>
<dbReference type="EMBL" id="CP000922">
    <property type="protein sequence ID" value="ACJ33018.1"/>
    <property type="molecule type" value="Genomic_DNA"/>
</dbReference>
<proteinExistence type="predicted"/>
<sequence length="54" mass="6244">MIFFIVFFTLNKAILYKITVLLYNIVRKEVIENAIRKQNKGVTEEKSHDTSGLG</sequence>
<evidence type="ECO:0000313" key="1">
    <source>
        <dbReference type="EMBL" id="ACJ33018.1"/>
    </source>
</evidence>
<dbReference type="Proteomes" id="UP000000742">
    <property type="component" value="Chromosome"/>
</dbReference>
<dbReference type="HOGENOM" id="CLU_3039895_0_0_9"/>
<dbReference type="STRING" id="491915.Aflv_0638"/>
<accession>B7GH62</accession>
<dbReference type="AlphaFoldDB" id="B7GH62"/>
<name>B7GH62_ANOFW</name>
<organism evidence="1 2">
    <name type="scientific">Anoxybacillus flavithermus (strain DSM 21510 / WK1)</name>
    <dbReference type="NCBI Taxonomy" id="491915"/>
    <lineage>
        <taxon>Bacteria</taxon>
        <taxon>Bacillati</taxon>
        <taxon>Bacillota</taxon>
        <taxon>Bacilli</taxon>
        <taxon>Bacillales</taxon>
        <taxon>Anoxybacillaceae</taxon>
        <taxon>Anoxybacillus</taxon>
    </lineage>
</organism>
<dbReference type="KEGG" id="afl:Aflv_0638"/>
<gene>
    <name evidence="1" type="ordered locus">Aflv_0638</name>
</gene>
<evidence type="ECO:0000313" key="2">
    <source>
        <dbReference type="Proteomes" id="UP000000742"/>
    </source>
</evidence>